<feature type="transmembrane region" description="Helical" evidence="1">
    <location>
        <begin position="56"/>
        <end position="75"/>
    </location>
</feature>
<keyword evidence="1" id="KW-0472">Membrane</keyword>
<dbReference type="EMBL" id="CM000880">
    <property type="protein sequence ID" value="KQK18960.1"/>
    <property type="molecule type" value="Genomic_DNA"/>
</dbReference>
<organism evidence="2">
    <name type="scientific">Brachypodium distachyon</name>
    <name type="common">Purple false brome</name>
    <name type="synonym">Trachynia distachya</name>
    <dbReference type="NCBI Taxonomy" id="15368"/>
    <lineage>
        <taxon>Eukaryota</taxon>
        <taxon>Viridiplantae</taxon>
        <taxon>Streptophyta</taxon>
        <taxon>Embryophyta</taxon>
        <taxon>Tracheophyta</taxon>
        <taxon>Spermatophyta</taxon>
        <taxon>Magnoliopsida</taxon>
        <taxon>Liliopsida</taxon>
        <taxon>Poales</taxon>
        <taxon>Poaceae</taxon>
        <taxon>BOP clade</taxon>
        <taxon>Pooideae</taxon>
        <taxon>Stipodae</taxon>
        <taxon>Brachypodieae</taxon>
        <taxon>Brachypodium</taxon>
    </lineage>
</organism>
<name>A0A0Q3H7F6_BRADI</name>
<evidence type="ECO:0000313" key="3">
    <source>
        <dbReference type="EnsemblPlants" id="KQK18960"/>
    </source>
</evidence>
<keyword evidence="1" id="KW-1133">Transmembrane helix</keyword>
<evidence type="ECO:0000256" key="1">
    <source>
        <dbReference type="SAM" id="Phobius"/>
    </source>
</evidence>
<dbReference type="Proteomes" id="UP000008810">
    <property type="component" value="Chromosome 1"/>
</dbReference>
<gene>
    <name evidence="2" type="ORF">BRADI_1g45653v3</name>
</gene>
<dbReference type="AlphaFoldDB" id="A0A0Q3H7F6"/>
<reference evidence="2" key="2">
    <citation type="submission" date="2017-06" db="EMBL/GenBank/DDBJ databases">
        <title>WGS assembly of Brachypodium distachyon.</title>
        <authorList>
            <consortium name="The International Brachypodium Initiative"/>
            <person name="Lucas S."/>
            <person name="Harmon-Smith M."/>
            <person name="Lail K."/>
            <person name="Tice H."/>
            <person name="Grimwood J."/>
            <person name="Bruce D."/>
            <person name="Barry K."/>
            <person name="Shu S."/>
            <person name="Lindquist E."/>
            <person name="Wang M."/>
            <person name="Pitluck S."/>
            <person name="Vogel J.P."/>
            <person name="Garvin D.F."/>
            <person name="Mockler T.C."/>
            <person name="Schmutz J."/>
            <person name="Rokhsar D."/>
            <person name="Bevan M.W."/>
        </authorList>
    </citation>
    <scope>NUCLEOTIDE SEQUENCE</scope>
    <source>
        <strain evidence="2">Bd21</strain>
    </source>
</reference>
<dbReference type="EnsemblPlants" id="KQK18960">
    <property type="protein sequence ID" value="KQK18960"/>
    <property type="gene ID" value="BRADI_1g45653v3"/>
</dbReference>
<dbReference type="InParanoid" id="A0A0Q3H7F6"/>
<proteinExistence type="predicted"/>
<keyword evidence="1" id="KW-0812">Transmembrane</keyword>
<reference evidence="3" key="3">
    <citation type="submission" date="2018-08" db="UniProtKB">
        <authorList>
            <consortium name="EnsemblPlants"/>
        </authorList>
    </citation>
    <scope>IDENTIFICATION</scope>
    <source>
        <strain evidence="3">cv. Bd21</strain>
    </source>
</reference>
<keyword evidence="4" id="KW-1185">Reference proteome</keyword>
<dbReference type="Gramene" id="KQK18960">
    <property type="protein sequence ID" value="KQK18960"/>
    <property type="gene ID" value="BRADI_1g45653v3"/>
</dbReference>
<evidence type="ECO:0000313" key="4">
    <source>
        <dbReference type="Proteomes" id="UP000008810"/>
    </source>
</evidence>
<protein>
    <submittedName>
        <fullName evidence="2 3">Uncharacterized protein</fullName>
    </submittedName>
</protein>
<reference evidence="2 3" key="1">
    <citation type="journal article" date="2010" name="Nature">
        <title>Genome sequencing and analysis of the model grass Brachypodium distachyon.</title>
        <authorList>
            <consortium name="International Brachypodium Initiative"/>
        </authorList>
    </citation>
    <scope>NUCLEOTIDE SEQUENCE [LARGE SCALE GENOMIC DNA]</scope>
    <source>
        <strain evidence="2 3">Bd21</strain>
    </source>
</reference>
<sequence>MWWPPNTDLSHRLVVAITSSSGGRLHLSPPQAAIAGMPWPLGFSVARTWVRWSSHVGIFGVAAIVGMLAGGAVMVEGLGID</sequence>
<evidence type="ECO:0000313" key="2">
    <source>
        <dbReference type="EMBL" id="KQK18960.1"/>
    </source>
</evidence>
<accession>A0A0Q3H7F6</accession>